<evidence type="ECO:0000256" key="3">
    <source>
        <dbReference type="ARBA" id="ARBA00004964"/>
    </source>
</evidence>
<evidence type="ECO:0000256" key="7">
    <source>
        <dbReference type="ARBA" id="ARBA00022676"/>
    </source>
</evidence>
<evidence type="ECO:0000313" key="14">
    <source>
        <dbReference type="EMBL" id="CAI8726637.1"/>
    </source>
</evidence>
<dbReference type="EMBL" id="OX458333">
    <property type="protein sequence ID" value="CAI8726637.1"/>
    <property type="molecule type" value="Genomic_DNA"/>
</dbReference>
<dbReference type="NCBIfam" id="TIGR02095">
    <property type="entry name" value="glgA"/>
    <property type="match status" value="1"/>
</dbReference>
<dbReference type="Pfam" id="PF08323">
    <property type="entry name" value="Glyco_transf_5"/>
    <property type="match status" value="1"/>
</dbReference>
<comment type="catalytic activity">
    <reaction evidence="1 11">
        <text>[(1-&gt;4)-alpha-D-glucosyl](n) + ADP-alpha-D-glucose = [(1-&gt;4)-alpha-D-glucosyl](n+1) + ADP + H(+)</text>
        <dbReference type="Rhea" id="RHEA:18189"/>
        <dbReference type="Rhea" id="RHEA-COMP:9584"/>
        <dbReference type="Rhea" id="RHEA-COMP:9587"/>
        <dbReference type="ChEBI" id="CHEBI:15378"/>
        <dbReference type="ChEBI" id="CHEBI:15444"/>
        <dbReference type="ChEBI" id="CHEBI:57498"/>
        <dbReference type="ChEBI" id="CHEBI:456216"/>
        <dbReference type="EC" id="2.4.1.21"/>
    </reaction>
</comment>
<accession>A0ABM9HW51</accession>
<dbReference type="Gene3D" id="3.40.50.2000">
    <property type="entry name" value="Glycogen Phosphorylase B"/>
    <property type="match status" value="2"/>
</dbReference>
<evidence type="ECO:0000256" key="8">
    <source>
        <dbReference type="ARBA" id="ARBA00022679"/>
    </source>
</evidence>
<feature type="domain" description="Glycosyl transferase family 1" evidence="12">
    <location>
        <begin position="291"/>
        <end position="437"/>
    </location>
</feature>
<evidence type="ECO:0000259" key="12">
    <source>
        <dbReference type="Pfam" id="PF00534"/>
    </source>
</evidence>
<dbReference type="InterPro" id="IPR011835">
    <property type="entry name" value="GS/SS"/>
</dbReference>
<dbReference type="PANTHER" id="PTHR45825">
    <property type="entry name" value="GRANULE-BOUND STARCH SYNTHASE 1, CHLOROPLASTIC/AMYLOPLASTIC"/>
    <property type="match status" value="1"/>
</dbReference>
<evidence type="ECO:0000256" key="5">
    <source>
        <dbReference type="ARBA" id="ARBA00012588"/>
    </source>
</evidence>
<dbReference type="SUPFAM" id="SSF53756">
    <property type="entry name" value="UDP-Glycosyltransferase/glycogen phosphorylase"/>
    <property type="match status" value="1"/>
</dbReference>
<name>A0ABM9HW51_9GAMM</name>
<dbReference type="HAMAP" id="MF_00484">
    <property type="entry name" value="Glycogen_synth"/>
    <property type="match status" value="1"/>
</dbReference>
<evidence type="ECO:0000256" key="2">
    <source>
        <dbReference type="ARBA" id="ARBA00002764"/>
    </source>
</evidence>
<dbReference type="InterPro" id="IPR013534">
    <property type="entry name" value="Starch_synth_cat_dom"/>
</dbReference>
<dbReference type="EC" id="2.4.1.21" evidence="5 11"/>
<evidence type="ECO:0000256" key="9">
    <source>
        <dbReference type="ARBA" id="ARBA00023056"/>
    </source>
</evidence>
<evidence type="ECO:0000259" key="13">
    <source>
        <dbReference type="Pfam" id="PF08323"/>
    </source>
</evidence>
<evidence type="ECO:0000256" key="1">
    <source>
        <dbReference type="ARBA" id="ARBA00001478"/>
    </source>
</evidence>
<dbReference type="Proteomes" id="UP001162030">
    <property type="component" value="Chromosome"/>
</dbReference>
<evidence type="ECO:0000313" key="15">
    <source>
        <dbReference type="Proteomes" id="UP001162030"/>
    </source>
</evidence>
<evidence type="ECO:0000256" key="11">
    <source>
        <dbReference type="HAMAP-Rule" id="MF_00484"/>
    </source>
</evidence>
<comment type="pathway">
    <text evidence="3 11">Glycan biosynthesis; glycogen biosynthesis.</text>
</comment>
<evidence type="ECO:0000256" key="10">
    <source>
        <dbReference type="ARBA" id="ARBA00031722"/>
    </source>
</evidence>
<keyword evidence="8 11" id="KW-0808">Transferase</keyword>
<organism evidence="14 15">
    <name type="scientific">Methylocaldum szegediense</name>
    <dbReference type="NCBI Taxonomy" id="73780"/>
    <lineage>
        <taxon>Bacteria</taxon>
        <taxon>Pseudomonadati</taxon>
        <taxon>Pseudomonadota</taxon>
        <taxon>Gammaproteobacteria</taxon>
        <taxon>Methylococcales</taxon>
        <taxon>Methylococcaceae</taxon>
        <taxon>Methylocaldum</taxon>
    </lineage>
</organism>
<dbReference type="CDD" id="cd03791">
    <property type="entry name" value="GT5_Glycogen_synthase_DULL1-like"/>
    <property type="match status" value="1"/>
</dbReference>
<evidence type="ECO:0000256" key="6">
    <source>
        <dbReference type="ARBA" id="ARBA00019935"/>
    </source>
</evidence>
<reference evidence="14 15" key="1">
    <citation type="submission" date="2023-03" db="EMBL/GenBank/DDBJ databases">
        <authorList>
            <person name="Pearce D."/>
        </authorList>
    </citation>
    <scope>NUCLEOTIDE SEQUENCE [LARGE SCALE GENOMIC DNA]</scope>
    <source>
        <strain evidence="14">Msz</strain>
    </source>
</reference>
<keyword evidence="15" id="KW-1185">Reference proteome</keyword>
<dbReference type="Pfam" id="PF00534">
    <property type="entry name" value="Glycos_transf_1"/>
    <property type="match status" value="1"/>
</dbReference>
<comment type="function">
    <text evidence="2 11">Synthesizes alpha-1,4-glucan chains using ADP-glucose.</text>
</comment>
<keyword evidence="9 11" id="KW-0320">Glycogen biosynthesis</keyword>
<sequence length="493" mass="54438">MKKILFVTSEAYPLIKTGGLADVSGSLPIALKALGHDVRILLPGYASAVAAGRFEQVRSLSSDGEIAILEGLLPGSDVPVWLLAHSDYFGRPGNPYLGPDGKPWADNPERYSLLCHVAVEIAMNRLGLQWKPDIVHCNDWQTGLVPALLSDEPGRPATVFTIHNLAYQGVFPYETFVKLRLPRRFWSSHALEFYNQLSFIKGGLVFADRINTVSPHYAEEIQTPEFGAGLEGLLRFRRDRLSGILNGIDVEAWNPATDPFIHTNYDIDSLEKRPANKAALQRAFGLAEDSGVVMLALVGRLVQQKGIDLVIEILPKVMQMPVQLVIVGSGEARYEQILLRWARLYPDRLAVKLGYDEAAAHLIEAGTDLFLMPSRFEPCGLNQMYSQRYGAIPVVRHVGGLADTVADANATNLTLGRATGIVFHEAVADALFEAVNRGIVLCQNGTLREKVQKSGMSEDFSWRQSAQRYLELYDLALADRLTADSLLQIKMDT</sequence>
<dbReference type="PANTHER" id="PTHR45825:SF11">
    <property type="entry name" value="ALPHA AMYLASE DOMAIN-CONTAINING PROTEIN"/>
    <property type="match status" value="1"/>
</dbReference>
<dbReference type="InterPro" id="IPR001296">
    <property type="entry name" value="Glyco_trans_1"/>
</dbReference>
<keyword evidence="7 11" id="KW-0328">Glycosyltransferase</keyword>
<gene>
    <name evidence="11 14" type="primary">glgA</name>
    <name evidence="14" type="ORF">MSZNOR_0196</name>
</gene>
<comment type="similarity">
    <text evidence="4 11">Belongs to the glycosyltransferase 1 family. Bacterial/plant glycogen synthase subfamily.</text>
</comment>
<evidence type="ECO:0000256" key="4">
    <source>
        <dbReference type="ARBA" id="ARBA00010281"/>
    </source>
</evidence>
<dbReference type="RefSeq" id="WP_051331701.1">
    <property type="nucleotide sequence ID" value="NZ_OX458333.1"/>
</dbReference>
<dbReference type="GO" id="GO:0009011">
    <property type="term" value="F:alpha-1,4-glucan glucosyltransferase (ADP-glucose donor) activity"/>
    <property type="evidence" value="ECO:0007669"/>
    <property type="project" value="UniProtKB-EC"/>
</dbReference>
<feature type="binding site" evidence="11">
    <location>
        <position position="16"/>
    </location>
    <ligand>
        <name>ADP-alpha-D-glucose</name>
        <dbReference type="ChEBI" id="CHEBI:57498"/>
    </ligand>
</feature>
<proteinExistence type="inferred from homology"/>
<protein>
    <recommendedName>
        <fullName evidence="6 11">Glycogen synthase</fullName>
        <ecNumber evidence="5 11">2.4.1.21</ecNumber>
    </recommendedName>
    <alternativeName>
        <fullName evidence="10 11">Starch [bacterial glycogen] synthase</fullName>
    </alternativeName>
</protein>
<feature type="domain" description="Starch synthase catalytic" evidence="13">
    <location>
        <begin position="3"/>
        <end position="235"/>
    </location>
</feature>
<dbReference type="NCBIfam" id="NF001899">
    <property type="entry name" value="PRK00654.1-2"/>
    <property type="match status" value="1"/>
</dbReference>